<proteinExistence type="inferred from homology"/>
<protein>
    <submittedName>
        <fullName evidence="6">SMP-30/gluconolactonase/LRE family protein</fullName>
    </submittedName>
</protein>
<name>A0ABU7SFS4_9ACTN</name>
<comment type="similarity">
    <text evidence="1">Belongs to the strictosidine synthase family.</text>
</comment>
<dbReference type="PANTHER" id="PTHR10426">
    <property type="entry name" value="STRICTOSIDINE SYNTHASE-RELATED"/>
    <property type="match status" value="1"/>
</dbReference>
<evidence type="ECO:0000313" key="6">
    <source>
        <dbReference type="EMBL" id="MEE6308776.1"/>
    </source>
</evidence>
<dbReference type="EMBL" id="JAZGQL010000012">
    <property type="protein sequence ID" value="MEE6308776.1"/>
    <property type="molecule type" value="Genomic_DNA"/>
</dbReference>
<sequence>MARPRIDPVVWRPERAPARARQRSGSHPMPPVRLHPVPGHGPEDVAVDSAGRIHTGLADGRLVRLAADGAGARVVAETGGRPLGIEVDRADRLVVCDAARGLLRVEPDTGRIDTLVAAGTPVGSAPLRLCNNAAVAGDGSIWFSDSSQRFALAHWKADLLEHSGTGRLLRWCPDGRTEEVLTGLHFANGVALAADESYVVVAETGAYRLTRRWLAGPRTGEVDRLADNLPAFPDNLARDDDGLLWIAMGSPRNALLDRVSPWHPAVRRVVWALPDLLQPKPANTAWVQALDAEGRIRYDLQATAPGFSMVTGVRRHGDTVWLGSLHGGVVAAFDLPAVAPS</sequence>
<feature type="domain" description="Strictosidine synthase conserved region" evidence="5">
    <location>
        <begin position="135"/>
        <end position="216"/>
    </location>
</feature>
<evidence type="ECO:0000256" key="4">
    <source>
        <dbReference type="SAM" id="MobiDB-lite"/>
    </source>
</evidence>
<feature type="region of interest" description="Disordered" evidence="4">
    <location>
        <begin position="1"/>
        <end position="31"/>
    </location>
</feature>
<dbReference type="PANTHER" id="PTHR10426:SF88">
    <property type="entry name" value="ADIPOCYTE PLASMA MEMBRANE-ASSOCIATED PROTEIN HEMOMUCIN-RELATED"/>
    <property type="match status" value="1"/>
</dbReference>
<keyword evidence="3" id="KW-0325">Glycoprotein</keyword>
<dbReference type="RefSeq" id="WP_331209056.1">
    <property type="nucleotide sequence ID" value="NZ_JAZGQL010000012.1"/>
</dbReference>
<gene>
    <name evidence="6" type="ORF">V1634_18250</name>
    <name evidence="7" type="ORF">V1634_27580</name>
</gene>
<evidence type="ECO:0000259" key="5">
    <source>
        <dbReference type="Pfam" id="PF03088"/>
    </source>
</evidence>
<feature type="compositionally biased region" description="Basic and acidic residues" evidence="4">
    <location>
        <begin position="1"/>
        <end position="17"/>
    </location>
</feature>
<organism evidence="6 8">
    <name type="scientific">Plantactinospora veratri</name>
    <dbReference type="NCBI Taxonomy" id="1436122"/>
    <lineage>
        <taxon>Bacteria</taxon>
        <taxon>Bacillati</taxon>
        <taxon>Actinomycetota</taxon>
        <taxon>Actinomycetes</taxon>
        <taxon>Micromonosporales</taxon>
        <taxon>Micromonosporaceae</taxon>
        <taxon>Plantactinospora</taxon>
    </lineage>
</organism>
<dbReference type="Pfam" id="PF20067">
    <property type="entry name" value="SSL_N"/>
    <property type="match status" value="1"/>
</dbReference>
<dbReference type="SUPFAM" id="SSF63829">
    <property type="entry name" value="Calcium-dependent phosphotriesterase"/>
    <property type="match status" value="1"/>
</dbReference>
<evidence type="ECO:0000256" key="1">
    <source>
        <dbReference type="ARBA" id="ARBA00009191"/>
    </source>
</evidence>
<dbReference type="Proteomes" id="UP001339911">
    <property type="component" value="Unassembled WGS sequence"/>
</dbReference>
<dbReference type="EMBL" id="JAZGQL010000027">
    <property type="protein sequence ID" value="MEE6310608.1"/>
    <property type="molecule type" value="Genomic_DNA"/>
</dbReference>
<dbReference type="InterPro" id="IPR018119">
    <property type="entry name" value="Strictosidine_synth_cons-reg"/>
</dbReference>
<evidence type="ECO:0000313" key="8">
    <source>
        <dbReference type="Proteomes" id="UP001339911"/>
    </source>
</evidence>
<reference evidence="6 8" key="1">
    <citation type="submission" date="2024-01" db="EMBL/GenBank/DDBJ databases">
        <title>Genome insights into Plantactinospora veratri sp. nov.</title>
        <authorList>
            <person name="Wang L."/>
        </authorList>
    </citation>
    <scope>NUCLEOTIDE SEQUENCE [LARGE SCALE GENOMIC DNA]</scope>
    <source>
        <strain evidence="6 8">NEAU-FHS4</strain>
    </source>
</reference>
<keyword evidence="8" id="KW-1185">Reference proteome</keyword>
<evidence type="ECO:0000256" key="2">
    <source>
        <dbReference type="ARBA" id="ARBA00022553"/>
    </source>
</evidence>
<dbReference type="InterPro" id="IPR011042">
    <property type="entry name" value="6-blade_b-propeller_TolB-like"/>
</dbReference>
<dbReference type="Pfam" id="PF03088">
    <property type="entry name" value="Str_synth"/>
    <property type="match status" value="1"/>
</dbReference>
<keyword evidence="2" id="KW-0597">Phosphoprotein</keyword>
<evidence type="ECO:0000256" key="3">
    <source>
        <dbReference type="ARBA" id="ARBA00023180"/>
    </source>
</evidence>
<accession>A0ABU7SFS4</accession>
<dbReference type="Gene3D" id="2.120.10.30">
    <property type="entry name" value="TolB, C-terminal domain"/>
    <property type="match status" value="1"/>
</dbReference>
<comment type="caution">
    <text evidence="6">The sequence shown here is derived from an EMBL/GenBank/DDBJ whole genome shotgun (WGS) entry which is preliminary data.</text>
</comment>
<evidence type="ECO:0000313" key="7">
    <source>
        <dbReference type="EMBL" id="MEE6310608.1"/>
    </source>
</evidence>